<protein>
    <recommendedName>
        <fullName evidence="7">Wall-associated receptor kinase galacturonan-binding domain-containing protein</fullName>
    </recommendedName>
</protein>
<dbReference type="Proteomes" id="UP001634007">
    <property type="component" value="Unassembled WGS sequence"/>
</dbReference>
<dbReference type="PANTHER" id="PTHR33138:SF30">
    <property type="entry name" value="LEAF RUST 10 DISEASE-RESISTANCE LOCUS RECEPTOR-LIKE PROTEIN KINASE-LIKE 2.7"/>
    <property type="match status" value="1"/>
</dbReference>
<evidence type="ECO:0000313" key="8">
    <source>
        <dbReference type="EMBL" id="KAL3714494.1"/>
    </source>
</evidence>
<feature type="domain" description="Wall-associated receptor kinase galacturonan-binding" evidence="7">
    <location>
        <begin position="34"/>
        <end position="96"/>
    </location>
</feature>
<comment type="subcellular location">
    <subcellularLocation>
        <location evidence="1">Membrane</location>
        <topology evidence="1">Single-pass membrane protein</topology>
    </subcellularLocation>
</comment>
<evidence type="ECO:0000256" key="1">
    <source>
        <dbReference type="ARBA" id="ARBA00004167"/>
    </source>
</evidence>
<reference evidence="8 9" key="1">
    <citation type="submission" date="2024-11" db="EMBL/GenBank/DDBJ databases">
        <title>Chromosome-level genome assembly of Eucalyptus globulus Labill. provides insights into its genome evolution.</title>
        <authorList>
            <person name="Li X."/>
        </authorList>
    </citation>
    <scope>NUCLEOTIDE SEQUENCE [LARGE SCALE GENOMIC DNA]</scope>
    <source>
        <strain evidence="8">CL2024</strain>
        <tissue evidence="8">Fresh tender leaves</tissue>
    </source>
</reference>
<dbReference type="PANTHER" id="PTHR33138">
    <property type="entry name" value="OS01G0690200 PROTEIN"/>
    <property type="match status" value="1"/>
</dbReference>
<evidence type="ECO:0000256" key="6">
    <source>
        <dbReference type="SAM" id="SignalP"/>
    </source>
</evidence>
<evidence type="ECO:0000256" key="4">
    <source>
        <dbReference type="ARBA" id="ARBA00022989"/>
    </source>
</evidence>
<keyword evidence="2" id="KW-0812">Transmembrane</keyword>
<keyword evidence="4" id="KW-1133">Transmembrane helix</keyword>
<evidence type="ECO:0000256" key="5">
    <source>
        <dbReference type="ARBA" id="ARBA00023136"/>
    </source>
</evidence>
<dbReference type="AlphaFoldDB" id="A0ABD3IKF1"/>
<organism evidence="8 9">
    <name type="scientific">Eucalyptus globulus</name>
    <name type="common">Tasmanian blue gum</name>
    <dbReference type="NCBI Taxonomy" id="34317"/>
    <lineage>
        <taxon>Eukaryota</taxon>
        <taxon>Viridiplantae</taxon>
        <taxon>Streptophyta</taxon>
        <taxon>Embryophyta</taxon>
        <taxon>Tracheophyta</taxon>
        <taxon>Spermatophyta</taxon>
        <taxon>Magnoliopsida</taxon>
        <taxon>eudicotyledons</taxon>
        <taxon>Gunneridae</taxon>
        <taxon>Pentapetalae</taxon>
        <taxon>rosids</taxon>
        <taxon>malvids</taxon>
        <taxon>Myrtales</taxon>
        <taxon>Myrtaceae</taxon>
        <taxon>Myrtoideae</taxon>
        <taxon>Eucalypteae</taxon>
        <taxon>Eucalyptus</taxon>
    </lineage>
</organism>
<feature type="chain" id="PRO_5044791223" description="Wall-associated receptor kinase galacturonan-binding domain-containing protein" evidence="6">
    <location>
        <begin position="27"/>
        <end position="257"/>
    </location>
</feature>
<gene>
    <name evidence="8" type="ORF">ACJRO7_006418</name>
</gene>
<evidence type="ECO:0000259" key="7">
    <source>
        <dbReference type="Pfam" id="PF13947"/>
    </source>
</evidence>
<accession>A0ABD3IKF1</accession>
<keyword evidence="3 6" id="KW-0732">Signal</keyword>
<dbReference type="EMBL" id="JBJKBG010000011">
    <property type="protein sequence ID" value="KAL3714494.1"/>
    <property type="molecule type" value="Genomic_DNA"/>
</dbReference>
<sequence length="257" mass="29450">MLKNRVFVIYLLLLLLLLLLLHQSFSIATEKNQCTNSCGEISNIKYPFRLKGDPKSCGNHRFELACINNHTILDLYPGKYYVRYISYTNYTIRIADVGLQDGNCSSFPRRSLSCTPSSYEWKWYMCSSQLYGNHMSSPTVTILDCTKAIDSGLYVDTSSCFDGVELSNFSSTRGRVYAMINASVSSVETACTIKHMAMIPWWVNRNDLRSYAQIHEQMSYGFELSWLQKACQMKFKGWCMLCTIKPTNQICCEGKYL</sequence>
<proteinExistence type="predicted"/>
<dbReference type="Pfam" id="PF13947">
    <property type="entry name" value="GUB_WAK_bind"/>
    <property type="match status" value="1"/>
</dbReference>
<dbReference type="GO" id="GO:0016020">
    <property type="term" value="C:membrane"/>
    <property type="evidence" value="ECO:0007669"/>
    <property type="project" value="UniProtKB-SubCell"/>
</dbReference>
<evidence type="ECO:0000256" key="3">
    <source>
        <dbReference type="ARBA" id="ARBA00022729"/>
    </source>
</evidence>
<name>A0ABD3IKF1_EUCGL</name>
<comment type="caution">
    <text evidence="8">The sequence shown here is derived from an EMBL/GenBank/DDBJ whole genome shotgun (WGS) entry which is preliminary data.</text>
</comment>
<evidence type="ECO:0000313" key="9">
    <source>
        <dbReference type="Proteomes" id="UP001634007"/>
    </source>
</evidence>
<keyword evidence="9" id="KW-1185">Reference proteome</keyword>
<feature type="signal peptide" evidence="6">
    <location>
        <begin position="1"/>
        <end position="26"/>
    </location>
</feature>
<dbReference type="InterPro" id="IPR025287">
    <property type="entry name" value="WAK_GUB"/>
</dbReference>
<keyword evidence="5" id="KW-0472">Membrane</keyword>
<evidence type="ECO:0000256" key="2">
    <source>
        <dbReference type="ARBA" id="ARBA00022692"/>
    </source>
</evidence>